<dbReference type="PANTHER" id="PTHR12688:SF0">
    <property type="entry name" value="DYNEIN LIGHT INTERMEDIATE CHAIN"/>
    <property type="match status" value="1"/>
</dbReference>
<dbReference type="GeneID" id="63783286"/>
<name>A0A1Y2FQQ0_PROLT</name>
<keyword evidence="5" id="KW-0547">Nucleotide-binding</keyword>
<sequence length="455" mass="49922">MASKTTSRPGTASGVNLWKSILQSVSATASKPTYDILLLGGGATGLTQCVEAWRTCKQLPGFAVSEDAAATPIPAALPGASTYFGLDDAKHEESLCRMTCHLFGRPDDTLVPVLQDVMLQADVGSLGVCILLDWQEPWLWLDQLCRWFKLLREATDSAKLESPEFAAVLKKQLASLEYAIRGYSDAPTASSVSRKQDQDLSLLPPLASGQFALPLGLPLFCIAQNSHHIYQLESDLGMREEQFDFIQQTLRLVMMCHGGSLYYTAPAQPTTSARVLSAILQQLAPPLALHLERIQASVVEKDQAAVPLGWDTPVKIDVHRAGFNVEKMLEGWKTHLQGMADEVHDKSALATFQKMVPNAQASLLMTGGVGLVQEEYVAVETHEAFLTRLEQEFRNRPNEPAVGDISDTTAAALEEKLNRLREQTSSSPERPITDSSVANAYFKTLMERRTLRDAQ</sequence>
<dbReference type="STRING" id="56484.A0A1Y2FQQ0"/>
<dbReference type="GO" id="GO:0005524">
    <property type="term" value="F:ATP binding"/>
    <property type="evidence" value="ECO:0007669"/>
    <property type="project" value="UniProtKB-KW"/>
</dbReference>
<dbReference type="GO" id="GO:0035974">
    <property type="term" value="C:meiotic spindle pole body"/>
    <property type="evidence" value="ECO:0007669"/>
    <property type="project" value="TreeGrafter"/>
</dbReference>
<dbReference type="InterPro" id="IPR008467">
    <property type="entry name" value="Dynein1_light_intermed_chain"/>
</dbReference>
<keyword evidence="6" id="KW-0067">ATP-binding</keyword>
<evidence type="ECO:0000256" key="6">
    <source>
        <dbReference type="ARBA" id="ARBA00022840"/>
    </source>
</evidence>
<evidence type="ECO:0000256" key="2">
    <source>
        <dbReference type="ARBA" id="ARBA00022448"/>
    </source>
</evidence>
<comment type="subcellular location">
    <subcellularLocation>
        <location evidence="1">Cytoplasm</location>
        <location evidence="1">Cytoskeleton</location>
    </subcellularLocation>
</comment>
<keyword evidence="11" id="KW-1185">Reference proteome</keyword>
<dbReference type="RefSeq" id="XP_040726818.1">
    <property type="nucleotide sequence ID" value="XM_040866687.1"/>
</dbReference>
<dbReference type="Proteomes" id="UP000193685">
    <property type="component" value="Unassembled WGS sequence"/>
</dbReference>
<keyword evidence="3" id="KW-0963">Cytoplasm</keyword>
<dbReference type="OMA" id="FKHNVID"/>
<keyword evidence="4" id="KW-0493">Microtubule</keyword>
<evidence type="ECO:0000313" key="10">
    <source>
        <dbReference type="EMBL" id="ORY85035.1"/>
    </source>
</evidence>
<dbReference type="GO" id="GO:0045504">
    <property type="term" value="F:dynein heavy chain binding"/>
    <property type="evidence" value="ECO:0007669"/>
    <property type="project" value="TreeGrafter"/>
</dbReference>
<evidence type="ECO:0000256" key="9">
    <source>
        <dbReference type="ARBA" id="ARBA00023212"/>
    </source>
</evidence>
<keyword evidence="2" id="KW-0813">Transport</keyword>
<keyword evidence="8" id="KW-0505">Motor protein</keyword>
<proteinExistence type="predicted"/>
<dbReference type="AlphaFoldDB" id="A0A1Y2FQQ0"/>
<evidence type="ECO:0000256" key="7">
    <source>
        <dbReference type="ARBA" id="ARBA00023017"/>
    </source>
</evidence>
<evidence type="ECO:0000256" key="4">
    <source>
        <dbReference type="ARBA" id="ARBA00022701"/>
    </source>
</evidence>
<dbReference type="GO" id="GO:0007018">
    <property type="term" value="P:microtubule-based movement"/>
    <property type="evidence" value="ECO:0007669"/>
    <property type="project" value="InterPro"/>
</dbReference>
<evidence type="ECO:0000256" key="1">
    <source>
        <dbReference type="ARBA" id="ARBA00004245"/>
    </source>
</evidence>
<accession>A0A1Y2FQQ0</accession>
<dbReference type="EMBL" id="MCFI01000005">
    <property type="protein sequence ID" value="ORY85035.1"/>
    <property type="molecule type" value="Genomic_DNA"/>
</dbReference>
<gene>
    <name evidence="10" type="ORF">BCR37DRAFT_257116</name>
</gene>
<evidence type="ECO:0000313" key="11">
    <source>
        <dbReference type="Proteomes" id="UP000193685"/>
    </source>
</evidence>
<dbReference type="GO" id="GO:0005868">
    <property type="term" value="C:cytoplasmic dynein complex"/>
    <property type="evidence" value="ECO:0007669"/>
    <property type="project" value="InterPro"/>
</dbReference>
<comment type="caution">
    <text evidence="10">The sequence shown here is derived from an EMBL/GenBank/DDBJ whole genome shotgun (WGS) entry which is preliminary data.</text>
</comment>
<reference evidence="10 11" key="1">
    <citation type="submission" date="2016-07" db="EMBL/GenBank/DDBJ databases">
        <title>Pervasive Adenine N6-methylation of Active Genes in Fungi.</title>
        <authorList>
            <consortium name="DOE Joint Genome Institute"/>
            <person name="Mondo S.J."/>
            <person name="Dannebaum R.O."/>
            <person name="Kuo R.C."/>
            <person name="Labutti K."/>
            <person name="Haridas S."/>
            <person name="Kuo A."/>
            <person name="Salamov A."/>
            <person name="Ahrendt S.R."/>
            <person name="Lipzen A."/>
            <person name="Sullivan W."/>
            <person name="Andreopoulos W.B."/>
            <person name="Clum A."/>
            <person name="Lindquist E."/>
            <person name="Daum C."/>
            <person name="Ramamoorthy G.K."/>
            <person name="Gryganskyi A."/>
            <person name="Culley D."/>
            <person name="Magnuson J.K."/>
            <person name="James T.Y."/>
            <person name="O'Malley M.A."/>
            <person name="Stajich J.E."/>
            <person name="Spatafora J.W."/>
            <person name="Visel A."/>
            <person name="Grigoriev I.V."/>
        </authorList>
    </citation>
    <scope>NUCLEOTIDE SEQUENCE [LARGE SCALE GENOMIC DNA]</scope>
    <source>
        <strain evidence="10 11">12-1054</strain>
    </source>
</reference>
<protein>
    <submittedName>
        <fullName evidence="10">Dynein light intermediate chain-domain-containing protein</fullName>
    </submittedName>
</protein>
<keyword evidence="7" id="KW-0243">Dynein</keyword>
<dbReference type="Pfam" id="PF05783">
    <property type="entry name" value="DLIC"/>
    <property type="match status" value="1"/>
</dbReference>
<evidence type="ECO:0000256" key="8">
    <source>
        <dbReference type="ARBA" id="ARBA00023175"/>
    </source>
</evidence>
<dbReference type="GO" id="GO:0005874">
    <property type="term" value="C:microtubule"/>
    <property type="evidence" value="ECO:0007669"/>
    <property type="project" value="UniProtKB-KW"/>
</dbReference>
<keyword evidence="9" id="KW-0206">Cytoskeleton</keyword>
<dbReference type="InterPro" id="IPR022780">
    <property type="entry name" value="Dynein_light_int_chain"/>
</dbReference>
<evidence type="ECO:0000256" key="3">
    <source>
        <dbReference type="ARBA" id="ARBA00022490"/>
    </source>
</evidence>
<dbReference type="PANTHER" id="PTHR12688">
    <property type="entry name" value="DYNEIN LIGHT INTERMEDIATE CHAIN"/>
    <property type="match status" value="1"/>
</dbReference>
<dbReference type="OrthoDB" id="27603at2759"/>
<evidence type="ECO:0000256" key="5">
    <source>
        <dbReference type="ARBA" id="ARBA00022741"/>
    </source>
</evidence>
<dbReference type="GO" id="GO:0000226">
    <property type="term" value="P:microtubule cytoskeleton organization"/>
    <property type="evidence" value="ECO:0007669"/>
    <property type="project" value="TreeGrafter"/>
</dbReference>
<organism evidence="10 11">
    <name type="scientific">Protomyces lactucae-debilis</name>
    <dbReference type="NCBI Taxonomy" id="2754530"/>
    <lineage>
        <taxon>Eukaryota</taxon>
        <taxon>Fungi</taxon>
        <taxon>Dikarya</taxon>
        <taxon>Ascomycota</taxon>
        <taxon>Taphrinomycotina</taxon>
        <taxon>Taphrinomycetes</taxon>
        <taxon>Taphrinales</taxon>
        <taxon>Protomycetaceae</taxon>
        <taxon>Protomyces</taxon>
    </lineage>
</organism>